<proteinExistence type="predicted"/>
<dbReference type="EMBL" id="WNKQ01000013">
    <property type="protein sequence ID" value="KAF5847664.1"/>
    <property type="molecule type" value="Genomic_DNA"/>
</dbReference>
<name>A0A8H6DTQ7_COCSA</name>
<evidence type="ECO:0000313" key="2">
    <source>
        <dbReference type="EMBL" id="KAF5847664.1"/>
    </source>
</evidence>
<protein>
    <submittedName>
        <fullName evidence="2">Uncharacterized protein</fullName>
    </submittedName>
</protein>
<evidence type="ECO:0000313" key="3">
    <source>
        <dbReference type="Proteomes" id="UP000624244"/>
    </source>
</evidence>
<reference evidence="2" key="1">
    <citation type="submission" date="2019-11" db="EMBL/GenBank/DDBJ databases">
        <title>Bipolaris sorokiniana Genome sequencing.</title>
        <authorList>
            <person name="Wang H."/>
        </authorList>
    </citation>
    <scope>NUCLEOTIDE SEQUENCE</scope>
</reference>
<dbReference type="Proteomes" id="UP000624244">
    <property type="component" value="Unassembled WGS sequence"/>
</dbReference>
<sequence length="72" mass="8160">MLSLSLMHSGLSLYGSRNLAPLNDRFDMVKWFYLVTFDLIGHLALVGSFGFLERSDEGGLIRNLFFFIKAEA</sequence>
<evidence type="ECO:0000256" key="1">
    <source>
        <dbReference type="SAM" id="Phobius"/>
    </source>
</evidence>
<feature type="transmembrane region" description="Helical" evidence="1">
    <location>
        <begin position="31"/>
        <end position="52"/>
    </location>
</feature>
<dbReference type="AlphaFoldDB" id="A0A8H6DTQ7"/>
<gene>
    <name evidence="2" type="ORF">GGP41_000383</name>
</gene>
<accession>A0A8H6DTQ7</accession>
<keyword evidence="1" id="KW-0472">Membrane</keyword>
<organism evidence="2 3">
    <name type="scientific">Cochliobolus sativus</name>
    <name type="common">Common root rot and spot blotch fungus</name>
    <name type="synonym">Bipolaris sorokiniana</name>
    <dbReference type="NCBI Taxonomy" id="45130"/>
    <lineage>
        <taxon>Eukaryota</taxon>
        <taxon>Fungi</taxon>
        <taxon>Dikarya</taxon>
        <taxon>Ascomycota</taxon>
        <taxon>Pezizomycotina</taxon>
        <taxon>Dothideomycetes</taxon>
        <taxon>Pleosporomycetidae</taxon>
        <taxon>Pleosporales</taxon>
        <taxon>Pleosporineae</taxon>
        <taxon>Pleosporaceae</taxon>
        <taxon>Bipolaris</taxon>
    </lineage>
</organism>
<comment type="caution">
    <text evidence="2">The sequence shown here is derived from an EMBL/GenBank/DDBJ whole genome shotgun (WGS) entry which is preliminary data.</text>
</comment>
<keyword evidence="1" id="KW-0812">Transmembrane</keyword>
<keyword evidence="1" id="KW-1133">Transmembrane helix</keyword>